<name>A0A344TYM3_9ACTN</name>
<dbReference type="OrthoDB" id="4326748at2"/>
<gene>
    <name evidence="1" type="ORF">C0216_09965</name>
</gene>
<evidence type="ECO:0000313" key="2">
    <source>
        <dbReference type="Proteomes" id="UP000252004"/>
    </source>
</evidence>
<accession>A0A344TYM3</accession>
<sequence length="67" mass="7603">MGKTQHETGPQGVLVCPVCKQHVDTVIKRRHKTLGVFVPVWEQGPCRNPDCPAYSDYPRHTQPQHRG</sequence>
<protein>
    <submittedName>
        <fullName evidence="1">Uncharacterized protein</fullName>
    </submittedName>
</protein>
<dbReference type="RefSeq" id="WP_114054923.1">
    <property type="nucleotide sequence ID" value="NZ_CP030862.1"/>
</dbReference>
<reference evidence="1 2" key="1">
    <citation type="submission" date="2018-01" db="EMBL/GenBank/DDBJ databases">
        <title>Draft genome Sequence of streptomyces globosus LZH-48.</title>
        <authorList>
            <person name="Ran K."/>
            <person name="Li Z."/>
            <person name="Wei S."/>
            <person name="Dong R."/>
        </authorList>
    </citation>
    <scope>NUCLEOTIDE SEQUENCE [LARGE SCALE GENOMIC DNA]</scope>
    <source>
        <strain evidence="1 2">LZH-48</strain>
    </source>
</reference>
<dbReference type="EMBL" id="CP030862">
    <property type="protein sequence ID" value="AXE23744.1"/>
    <property type="molecule type" value="Genomic_DNA"/>
</dbReference>
<proteinExistence type="predicted"/>
<organism evidence="1 2">
    <name type="scientific">Streptomyces globosus</name>
    <dbReference type="NCBI Taxonomy" id="68209"/>
    <lineage>
        <taxon>Bacteria</taxon>
        <taxon>Bacillati</taxon>
        <taxon>Actinomycetota</taxon>
        <taxon>Actinomycetes</taxon>
        <taxon>Kitasatosporales</taxon>
        <taxon>Streptomycetaceae</taxon>
        <taxon>Streptomyces</taxon>
    </lineage>
</organism>
<keyword evidence="2" id="KW-1185">Reference proteome</keyword>
<dbReference type="Proteomes" id="UP000252004">
    <property type="component" value="Chromosome"/>
</dbReference>
<evidence type="ECO:0000313" key="1">
    <source>
        <dbReference type="EMBL" id="AXE23744.1"/>
    </source>
</evidence>
<dbReference type="KEGG" id="sgz:C0216_09965"/>
<dbReference type="AlphaFoldDB" id="A0A344TYM3"/>